<dbReference type="SUPFAM" id="SSF46785">
    <property type="entry name" value="Winged helix' DNA-binding domain"/>
    <property type="match status" value="1"/>
</dbReference>
<organism evidence="3 4">
    <name type="scientific">Candidatus Desantisbacteria bacterium CG_4_10_14_0_8_um_filter_48_22</name>
    <dbReference type="NCBI Taxonomy" id="1974543"/>
    <lineage>
        <taxon>Bacteria</taxon>
        <taxon>Candidatus Desantisiibacteriota</taxon>
    </lineage>
</organism>
<dbReference type="Proteomes" id="UP000229307">
    <property type="component" value="Unassembled WGS sequence"/>
</dbReference>
<evidence type="ECO:0000313" key="3">
    <source>
        <dbReference type="EMBL" id="PIZ17305.1"/>
    </source>
</evidence>
<dbReference type="CDD" id="cd05403">
    <property type="entry name" value="NT_KNTase_like"/>
    <property type="match status" value="1"/>
</dbReference>
<reference evidence="4" key="1">
    <citation type="submission" date="2017-09" db="EMBL/GenBank/DDBJ databases">
        <title>Depth-based differentiation of microbial function through sediment-hosted aquifers and enrichment of novel symbionts in the deep terrestrial subsurface.</title>
        <authorList>
            <person name="Probst A.J."/>
            <person name="Ladd B."/>
            <person name="Jarett J.K."/>
            <person name="Geller-Mcgrath D.E."/>
            <person name="Sieber C.M.K."/>
            <person name="Emerson J.B."/>
            <person name="Anantharaman K."/>
            <person name="Thomas B.C."/>
            <person name="Malmstrom R."/>
            <person name="Stieglmeier M."/>
            <person name="Klingl A."/>
            <person name="Woyke T."/>
            <person name="Ryan C.M."/>
            <person name="Banfield J.F."/>
        </authorList>
    </citation>
    <scope>NUCLEOTIDE SEQUENCE [LARGE SCALE GENOMIC DNA]</scope>
</reference>
<feature type="domain" description="HTH arsR-type" evidence="1">
    <location>
        <begin position="8"/>
        <end position="53"/>
    </location>
</feature>
<dbReference type="AlphaFoldDB" id="A0A2M7SCQ6"/>
<evidence type="ECO:0000259" key="2">
    <source>
        <dbReference type="Pfam" id="PF18765"/>
    </source>
</evidence>
<feature type="domain" description="Polymerase beta nucleotidyltransferase" evidence="2">
    <location>
        <begin position="83"/>
        <end position="149"/>
    </location>
</feature>
<dbReference type="InterPro" id="IPR001845">
    <property type="entry name" value="HTH_ArsR_DNA-bd_dom"/>
</dbReference>
<sequence length="179" mass="19939">MEEIFLTKERIKILKAIIFKESAVSVNAIANHLEISKGLVSKYLNILTKRGIAKIVNGKFTITNSAFVKGIKILLNLDSIKTSIFKKYAFVKSAGLYGSCARGGNNEESDVDLWVRVSGVTEDKMASLSSMLSKKIKSVKVLFLTDEKIEKLKKEDALFYYSLAFGSIIIYGDKQDVQL</sequence>
<comment type="caution">
    <text evidence="3">The sequence shown here is derived from an EMBL/GenBank/DDBJ whole genome shotgun (WGS) entry which is preliminary data.</text>
</comment>
<dbReference type="GO" id="GO:0003700">
    <property type="term" value="F:DNA-binding transcription factor activity"/>
    <property type="evidence" value="ECO:0007669"/>
    <property type="project" value="InterPro"/>
</dbReference>
<evidence type="ECO:0008006" key="5">
    <source>
        <dbReference type="Google" id="ProtNLM"/>
    </source>
</evidence>
<evidence type="ECO:0000313" key="4">
    <source>
        <dbReference type="Proteomes" id="UP000229307"/>
    </source>
</evidence>
<dbReference type="InterPro" id="IPR036388">
    <property type="entry name" value="WH-like_DNA-bd_sf"/>
</dbReference>
<dbReference type="EMBL" id="PFMR01000128">
    <property type="protein sequence ID" value="PIZ17305.1"/>
    <property type="molecule type" value="Genomic_DNA"/>
</dbReference>
<evidence type="ECO:0000259" key="1">
    <source>
        <dbReference type="Pfam" id="PF01022"/>
    </source>
</evidence>
<dbReference type="Gene3D" id="3.30.460.10">
    <property type="entry name" value="Beta Polymerase, domain 2"/>
    <property type="match status" value="1"/>
</dbReference>
<protein>
    <recommendedName>
        <fullName evidence="5">Polymerase beta nucleotidyltransferase domain-containing protein</fullName>
    </recommendedName>
</protein>
<gene>
    <name evidence="3" type="ORF">COY52_04775</name>
</gene>
<name>A0A2M7SCQ6_9BACT</name>
<dbReference type="Pfam" id="PF01022">
    <property type="entry name" value="HTH_5"/>
    <property type="match status" value="1"/>
</dbReference>
<dbReference type="InterPro" id="IPR043519">
    <property type="entry name" value="NT_sf"/>
</dbReference>
<proteinExistence type="predicted"/>
<dbReference type="InterPro" id="IPR036390">
    <property type="entry name" value="WH_DNA-bd_sf"/>
</dbReference>
<dbReference type="Pfam" id="PF18765">
    <property type="entry name" value="Polbeta"/>
    <property type="match status" value="1"/>
</dbReference>
<dbReference type="SUPFAM" id="SSF81301">
    <property type="entry name" value="Nucleotidyltransferase"/>
    <property type="match status" value="1"/>
</dbReference>
<accession>A0A2M7SCQ6</accession>
<dbReference type="InterPro" id="IPR041633">
    <property type="entry name" value="Polbeta"/>
</dbReference>
<dbReference type="Gene3D" id="1.10.10.10">
    <property type="entry name" value="Winged helix-like DNA-binding domain superfamily/Winged helix DNA-binding domain"/>
    <property type="match status" value="1"/>
</dbReference>